<dbReference type="Proteomes" id="UP001058974">
    <property type="component" value="Chromosome 4"/>
</dbReference>
<proteinExistence type="predicted"/>
<dbReference type="EMBL" id="JAMSHJ010000004">
    <property type="protein sequence ID" value="KAI5421141.1"/>
    <property type="molecule type" value="Genomic_DNA"/>
</dbReference>
<reference evidence="1 2" key="1">
    <citation type="journal article" date="2022" name="Nat. Genet.">
        <title>Improved pea reference genome and pan-genome highlight genomic features and evolutionary characteristics.</title>
        <authorList>
            <person name="Yang T."/>
            <person name="Liu R."/>
            <person name="Luo Y."/>
            <person name="Hu S."/>
            <person name="Wang D."/>
            <person name="Wang C."/>
            <person name="Pandey M.K."/>
            <person name="Ge S."/>
            <person name="Xu Q."/>
            <person name="Li N."/>
            <person name="Li G."/>
            <person name="Huang Y."/>
            <person name="Saxena R.K."/>
            <person name="Ji Y."/>
            <person name="Li M."/>
            <person name="Yan X."/>
            <person name="He Y."/>
            <person name="Liu Y."/>
            <person name="Wang X."/>
            <person name="Xiang C."/>
            <person name="Varshney R.K."/>
            <person name="Ding H."/>
            <person name="Gao S."/>
            <person name="Zong X."/>
        </authorList>
    </citation>
    <scope>NUCLEOTIDE SEQUENCE [LARGE SCALE GENOMIC DNA]</scope>
    <source>
        <strain evidence="1 2">cv. Zhongwan 6</strain>
    </source>
</reference>
<evidence type="ECO:0000313" key="2">
    <source>
        <dbReference type="Proteomes" id="UP001058974"/>
    </source>
</evidence>
<dbReference type="AlphaFoldDB" id="A0A9D4XM14"/>
<organism evidence="1 2">
    <name type="scientific">Pisum sativum</name>
    <name type="common">Garden pea</name>
    <name type="synonym">Lathyrus oleraceus</name>
    <dbReference type="NCBI Taxonomy" id="3888"/>
    <lineage>
        <taxon>Eukaryota</taxon>
        <taxon>Viridiplantae</taxon>
        <taxon>Streptophyta</taxon>
        <taxon>Embryophyta</taxon>
        <taxon>Tracheophyta</taxon>
        <taxon>Spermatophyta</taxon>
        <taxon>Magnoliopsida</taxon>
        <taxon>eudicotyledons</taxon>
        <taxon>Gunneridae</taxon>
        <taxon>Pentapetalae</taxon>
        <taxon>rosids</taxon>
        <taxon>fabids</taxon>
        <taxon>Fabales</taxon>
        <taxon>Fabaceae</taxon>
        <taxon>Papilionoideae</taxon>
        <taxon>50 kb inversion clade</taxon>
        <taxon>NPAAA clade</taxon>
        <taxon>Hologalegina</taxon>
        <taxon>IRL clade</taxon>
        <taxon>Fabeae</taxon>
        <taxon>Lathyrus</taxon>
    </lineage>
</organism>
<accession>A0A9D4XM14</accession>
<evidence type="ECO:0008006" key="3">
    <source>
        <dbReference type="Google" id="ProtNLM"/>
    </source>
</evidence>
<comment type="caution">
    <text evidence="1">The sequence shown here is derived from an EMBL/GenBank/DDBJ whole genome shotgun (WGS) entry which is preliminary data.</text>
</comment>
<evidence type="ECO:0000313" key="1">
    <source>
        <dbReference type="EMBL" id="KAI5421141.1"/>
    </source>
</evidence>
<gene>
    <name evidence="1" type="ORF">KIW84_044836</name>
</gene>
<keyword evidence="2" id="KW-1185">Reference proteome</keyword>
<dbReference type="Gramene" id="Psat04G0483600-T1">
    <property type="protein sequence ID" value="KAI5421141.1"/>
    <property type="gene ID" value="KIW84_044836"/>
</dbReference>
<name>A0A9D4XM14_PEA</name>
<protein>
    <recommendedName>
        <fullName evidence="3">RNA-directed DNA polymerase (Reverse transcriptase)</fullName>
    </recommendedName>
</protein>
<sequence>MAKHAETKLQVMQERIYNSGHSNFLLNLEKNAQLDQNNALKIEEMFWLEKSRIKWHTDGDRHTRHTLNHYQNLFSAKNVLQGNNLINDAIPHLMDDYVNRTITLAPSPEEIKNVVFSLNKDNALAPDGFDGFFYQTYWDIILKYVCNVVLEFFST</sequence>